<evidence type="ECO:0000256" key="11">
    <source>
        <dbReference type="ARBA" id="ARBA00023170"/>
    </source>
</evidence>
<dbReference type="InterPro" id="IPR043458">
    <property type="entry name" value="GPR158/179"/>
</dbReference>
<evidence type="ECO:0000313" key="22">
    <source>
        <dbReference type="EMBL" id="CAH1966740.1"/>
    </source>
</evidence>
<feature type="transmembrane region" description="Helical" evidence="19">
    <location>
        <begin position="376"/>
        <end position="401"/>
    </location>
</feature>
<keyword evidence="14" id="KW-0628">Postsynaptic cell membrane</keyword>
<dbReference type="EMBL" id="CAKOFQ010006736">
    <property type="protein sequence ID" value="CAH1966740.1"/>
    <property type="molecule type" value="Genomic_DNA"/>
</dbReference>
<evidence type="ECO:0000256" key="5">
    <source>
        <dbReference type="ARBA" id="ARBA00022729"/>
    </source>
</evidence>
<feature type="coiled-coil region" evidence="17">
    <location>
        <begin position="622"/>
        <end position="649"/>
    </location>
</feature>
<dbReference type="PANTHER" id="PTHR32546">
    <property type="entry name" value="G-PROTEIN COUPLED RECEPTOR 158-RELATED"/>
    <property type="match status" value="1"/>
</dbReference>
<dbReference type="GO" id="GO:0043005">
    <property type="term" value="C:neuron projection"/>
    <property type="evidence" value="ECO:0007669"/>
    <property type="project" value="UniProtKB-SubCell"/>
</dbReference>
<evidence type="ECO:0000256" key="10">
    <source>
        <dbReference type="ARBA" id="ARBA00023157"/>
    </source>
</evidence>
<feature type="region of interest" description="Disordered" evidence="18">
    <location>
        <begin position="677"/>
        <end position="696"/>
    </location>
</feature>
<dbReference type="GO" id="GO:0004930">
    <property type="term" value="F:G protein-coupled receptor activity"/>
    <property type="evidence" value="ECO:0007669"/>
    <property type="project" value="UniProtKB-KW"/>
</dbReference>
<gene>
    <name evidence="22" type="ORF">ACAOBT_LOCUS7022</name>
</gene>
<feature type="transmembrane region" description="Helical" evidence="19">
    <location>
        <begin position="452"/>
        <end position="473"/>
    </location>
</feature>
<feature type="domain" description="G-protein coupled receptors family 3 profile" evidence="21">
    <location>
        <begin position="343"/>
        <end position="590"/>
    </location>
</feature>
<organism evidence="22 23">
    <name type="scientific">Acanthoscelides obtectus</name>
    <name type="common">Bean weevil</name>
    <name type="synonym">Bruchus obtectus</name>
    <dbReference type="NCBI Taxonomy" id="200917"/>
    <lineage>
        <taxon>Eukaryota</taxon>
        <taxon>Metazoa</taxon>
        <taxon>Ecdysozoa</taxon>
        <taxon>Arthropoda</taxon>
        <taxon>Hexapoda</taxon>
        <taxon>Insecta</taxon>
        <taxon>Pterygota</taxon>
        <taxon>Neoptera</taxon>
        <taxon>Endopterygota</taxon>
        <taxon>Coleoptera</taxon>
        <taxon>Polyphaga</taxon>
        <taxon>Cucujiformia</taxon>
        <taxon>Chrysomeloidea</taxon>
        <taxon>Chrysomelidae</taxon>
        <taxon>Bruchinae</taxon>
        <taxon>Bruchini</taxon>
        <taxon>Acanthoscelides</taxon>
    </lineage>
</organism>
<feature type="transmembrane region" description="Helical" evidence="19">
    <location>
        <begin position="561"/>
        <end position="582"/>
    </location>
</feature>
<keyword evidence="12" id="KW-0325">Glycoprotein</keyword>
<feature type="transmembrane region" description="Helical" evidence="19">
    <location>
        <begin position="413"/>
        <end position="431"/>
    </location>
</feature>
<evidence type="ECO:0000256" key="3">
    <source>
        <dbReference type="ARBA" id="ARBA00022475"/>
    </source>
</evidence>
<keyword evidence="17" id="KW-0175">Coiled coil</keyword>
<dbReference type="OrthoDB" id="2129233at2759"/>
<dbReference type="PROSITE" id="PS50259">
    <property type="entry name" value="G_PROTEIN_RECEP_F3_4"/>
    <property type="match status" value="1"/>
</dbReference>
<feature type="signal peptide" evidence="20">
    <location>
        <begin position="1"/>
        <end position="22"/>
    </location>
</feature>
<evidence type="ECO:0000256" key="14">
    <source>
        <dbReference type="ARBA" id="ARBA00023257"/>
    </source>
</evidence>
<comment type="caution">
    <text evidence="22">The sequence shown here is derived from an EMBL/GenBank/DDBJ whole genome shotgun (WGS) entry which is preliminary data.</text>
</comment>
<keyword evidence="4 19" id="KW-0812">Transmembrane</keyword>
<keyword evidence="3" id="KW-1003">Cell membrane</keyword>
<evidence type="ECO:0000256" key="9">
    <source>
        <dbReference type="ARBA" id="ARBA00023136"/>
    </source>
</evidence>
<keyword evidence="8" id="KW-0297">G-protein coupled receptor</keyword>
<evidence type="ECO:0000256" key="7">
    <source>
        <dbReference type="ARBA" id="ARBA00023018"/>
    </source>
</evidence>
<keyword evidence="15" id="KW-0966">Cell projection</keyword>
<evidence type="ECO:0000313" key="23">
    <source>
        <dbReference type="Proteomes" id="UP001152888"/>
    </source>
</evidence>
<accession>A0A9P0KAD7</accession>
<evidence type="ECO:0000256" key="1">
    <source>
        <dbReference type="ARBA" id="ARBA00004487"/>
    </source>
</evidence>
<evidence type="ECO:0000256" key="2">
    <source>
        <dbReference type="ARBA" id="ARBA00007242"/>
    </source>
</evidence>
<evidence type="ECO:0000256" key="16">
    <source>
        <dbReference type="ARBA" id="ARBA00034104"/>
    </source>
</evidence>
<evidence type="ECO:0000256" key="19">
    <source>
        <dbReference type="SAM" id="Phobius"/>
    </source>
</evidence>
<keyword evidence="11" id="KW-0675">Receptor</keyword>
<evidence type="ECO:0000256" key="20">
    <source>
        <dbReference type="SAM" id="SignalP"/>
    </source>
</evidence>
<evidence type="ECO:0000256" key="6">
    <source>
        <dbReference type="ARBA" id="ARBA00022989"/>
    </source>
</evidence>
<dbReference type="GO" id="GO:0045211">
    <property type="term" value="C:postsynaptic membrane"/>
    <property type="evidence" value="ECO:0007669"/>
    <property type="project" value="UniProtKB-SubCell"/>
</dbReference>
<evidence type="ECO:0000256" key="12">
    <source>
        <dbReference type="ARBA" id="ARBA00023180"/>
    </source>
</evidence>
<comment type="subcellular location">
    <subcellularLocation>
        <location evidence="1">Cell projection</location>
        <location evidence="1">Neuron projection</location>
    </subcellularLocation>
    <subcellularLocation>
        <location evidence="16">Postsynaptic cell membrane</location>
        <topology evidence="16">Multi-pass membrane protein</topology>
    </subcellularLocation>
</comment>
<evidence type="ECO:0000259" key="21">
    <source>
        <dbReference type="PROSITE" id="PS50259"/>
    </source>
</evidence>
<sequence>MEGIILWKTHMLIIAILTYTDATTENELVKKEDVDASLQVIYEVAIRSLGSLCVTEQFRFLTVPLDTLRFESVRQKADLAATLLQDLGVAHHNGLQDAIAKDLLVSDRSILAARVLAINASTGVLVNCAWWQRQALDMGGPRKLTENIMEVGRRPSAQFPWYEDADSSPGLRSPKFVGSPPNVAYKGWWTYPYYSCGARRWLTSYSVPIPSPGRHGLKGFLSLDVDVSHLEVNQCDIGSSENEIAVFHGSHKCDNNTSMCVYRPASNVQSWTRGRYQCLCRKGYYSKNDDGVFNGSLIEVAWLEQKENISNAWDELFTCKRCAPGCDVCRDEAPCLAEYKWPFRLTLLSISVFCVMCTVALNVYMFKHRKLKVFKVASPIFLSITLFGCATMYLEMAAIFPILDQYSCIATKWSRHLGFCITYTALLMKTWRVSLTYRVKSAHKVKLTDKQLLQWMVPILLIMLIYLGTWTFSDTPNAEEIVDNQGLKFKQCVYNWWDHSLAIGEVLFLAWGIRVCYNVRNAESHYNEARLISYAIYNIAIVNIMMIAFHLFIFPRAGPDIKYLLGFIRTQFSTTTTIALVFGPKIIRVLRGQGDQWDSRARSRGVTASFSLNGIGLVPEDTPDLCQENEELKEEIQKLAAQIEFMKIVHMEINNRHVKPKAGGYFSTLNAPAMMHSPMAGKQSGILGPPKPPEEL</sequence>
<evidence type="ECO:0000256" key="8">
    <source>
        <dbReference type="ARBA" id="ARBA00023040"/>
    </source>
</evidence>
<keyword evidence="13" id="KW-0807">Transducer</keyword>
<evidence type="ECO:0000256" key="4">
    <source>
        <dbReference type="ARBA" id="ARBA00022692"/>
    </source>
</evidence>
<keyword evidence="9 19" id="KW-0472">Membrane</keyword>
<evidence type="ECO:0000256" key="15">
    <source>
        <dbReference type="ARBA" id="ARBA00023273"/>
    </source>
</evidence>
<keyword evidence="23" id="KW-1185">Reference proteome</keyword>
<dbReference type="InterPro" id="IPR017978">
    <property type="entry name" value="GPCR_3_C"/>
</dbReference>
<dbReference type="PANTHER" id="PTHR32546:SF16">
    <property type="entry name" value="G-PROTEIN COUPLED RECEPTOR CG31760-RELATED"/>
    <property type="match status" value="1"/>
</dbReference>
<dbReference type="Pfam" id="PF00003">
    <property type="entry name" value="7tm_3"/>
    <property type="match status" value="1"/>
</dbReference>
<evidence type="ECO:0000256" key="13">
    <source>
        <dbReference type="ARBA" id="ARBA00023224"/>
    </source>
</evidence>
<feature type="transmembrane region" description="Helical" evidence="19">
    <location>
        <begin position="341"/>
        <end position="364"/>
    </location>
</feature>
<keyword evidence="7" id="KW-0770">Synapse</keyword>
<comment type="similarity">
    <text evidence="2">Belongs to the G-protein coupled receptor 3 family.</text>
</comment>
<dbReference type="AlphaFoldDB" id="A0A9P0KAD7"/>
<evidence type="ECO:0000256" key="18">
    <source>
        <dbReference type="SAM" id="MobiDB-lite"/>
    </source>
</evidence>
<keyword evidence="5 20" id="KW-0732">Signal</keyword>
<dbReference type="CDD" id="cd15293">
    <property type="entry name" value="7tmC_GPR158-like"/>
    <property type="match status" value="1"/>
</dbReference>
<feature type="transmembrane region" description="Helical" evidence="19">
    <location>
        <begin position="534"/>
        <end position="555"/>
    </location>
</feature>
<protein>
    <recommendedName>
        <fullName evidence="21">G-protein coupled receptors family 3 profile domain-containing protein</fullName>
    </recommendedName>
</protein>
<dbReference type="Pfam" id="PF22572">
    <property type="entry name" value="GPR158_179_EC"/>
    <property type="match status" value="1"/>
</dbReference>
<reference evidence="22" key="1">
    <citation type="submission" date="2022-03" db="EMBL/GenBank/DDBJ databases">
        <authorList>
            <person name="Sayadi A."/>
        </authorList>
    </citation>
    <scope>NUCLEOTIDE SEQUENCE</scope>
</reference>
<dbReference type="InterPro" id="IPR054714">
    <property type="entry name" value="GPR158_179_extracellular"/>
</dbReference>
<feature type="transmembrane region" description="Helical" evidence="19">
    <location>
        <begin position="493"/>
        <end position="513"/>
    </location>
</feature>
<keyword evidence="10" id="KW-1015">Disulfide bond</keyword>
<dbReference type="Proteomes" id="UP001152888">
    <property type="component" value="Unassembled WGS sequence"/>
</dbReference>
<evidence type="ECO:0000256" key="17">
    <source>
        <dbReference type="SAM" id="Coils"/>
    </source>
</evidence>
<feature type="chain" id="PRO_5040126470" description="G-protein coupled receptors family 3 profile domain-containing protein" evidence="20">
    <location>
        <begin position="23"/>
        <end position="696"/>
    </location>
</feature>
<dbReference type="Gene3D" id="3.30.450.20">
    <property type="entry name" value="PAS domain"/>
    <property type="match status" value="1"/>
</dbReference>
<name>A0A9P0KAD7_ACAOB</name>
<keyword evidence="6 19" id="KW-1133">Transmembrane helix</keyword>
<proteinExistence type="inferred from homology"/>